<evidence type="ECO:0000256" key="1">
    <source>
        <dbReference type="SAM" id="MobiDB-lite"/>
    </source>
</evidence>
<organism evidence="2 3">
    <name type="scientific">Coniochaeta pulveracea</name>
    <dbReference type="NCBI Taxonomy" id="177199"/>
    <lineage>
        <taxon>Eukaryota</taxon>
        <taxon>Fungi</taxon>
        <taxon>Dikarya</taxon>
        <taxon>Ascomycota</taxon>
        <taxon>Pezizomycotina</taxon>
        <taxon>Sordariomycetes</taxon>
        <taxon>Sordariomycetidae</taxon>
        <taxon>Coniochaetales</taxon>
        <taxon>Coniochaetaceae</taxon>
        <taxon>Coniochaeta</taxon>
    </lineage>
</organism>
<reference evidence="2 3" key="1">
    <citation type="submission" date="2018-08" db="EMBL/GenBank/DDBJ databases">
        <title>Draft genome of the lignicolous fungus Coniochaeta pulveracea.</title>
        <authorList>
            <person name="Borstlap C.J."/>
            <person name="De Witt R.N."/>
            <person name="Botha A."/>
            <person name="Volschenk H."/>
        </authorList>
    </citation>
    <scope>NUCLEOTIDE SEQUENCE [LARGE SCALE GENOMIC DNA]</scope>
    <source>
        <strain evidence="2 3">CAB683</strain>
    </source>
</reference>
<protein>
    <submittedName>
        <fullName evidence="2">Uncharacterized protein</fullName>
    </submittedName>
</protein>
<name>A0A420Y7D3_9PEZI</name>
<evidence type="ECO:0000313" key="2">
    <source>
        <dbReference type="EMBL" id="RKU43747.1"/>
    </source>
</evidence>
<proteinExistence type="predicted"/>
<accession>A0A420Y7D3</accession>
<feature type="region of interest" description="Disordered" evidence="1">
    <location>
        <begin position="18"/>
        <end position="55"/>
    </location>
</feature>
<sequence length="114" mass="12595">MGSCFPCEQSLDRVRTTVPISTRRGAAQDHTIEGSSQAVRDRRDSAQEGTCPDDGTIHLSYEPYLGHYSELLHDHSVGHRSGLVQLRHRLVHLDTRSSSGPILLACRHPGCVTH</sequence>
<dbReference type="Proteomes" id="UP000275385">
    <property type="component" value="Unassembled WGS sequence"/>
</dbReference>
<dbReference type="EMBL" id="QVQW01000039">
    <property type="protein sequence ID" value="RKU43747.1"/>
    <property type="molecule type" value="Genomic_DNA"/>
</dbReference>
<keyword evidence="3" id="KW-1185">Reference proteome</keyword>
<dbReference type="AlphaFoldDB" id="A0A420Y7D3"/>
<gene>
    <name evidence="2" type="ORF">DL546_006048</name>
</gene>
<evidence type="ECO:0000313" key="3">
    <source>
        <dbReference type="Proteomes" id="UP000275385"/>
    </source>
</evidence>
<comment type="caution">
    <text evidence="2">The sequence shown here is derived from an EMBL/GenBank/DDBJ whole genome shotgun (WGS) entry which is preliminary data.</text>
</comment>